<comment type="caution">
    <text evidence="3">The sequence shown here is derived from an EMBL/GenBank/DDBJ whole genome shotgun (WGS) entry which is preliminary data.</text>
</comment>
<evidence type="ECO:0000259" key="2">
    <source>
        <dbReference type="Pfam" id="PF05670"/>
    </source>
</evidence>
<proteinExistence type="predicted"/>
<protein>
    <recommendedName>
        <fullName evidence="2">NFACT RNA-binding domain-containing protein</fullName>
    </recommendedName>
</protein>
<evidence type="ECO:0000313" key="3">
    <source>
        <dbReference type="EMBL" id="KPV47647.1"/>
    </source>
</evidence>
<dbReference type="RefSeq" id="WP_054963769.1">
    <property type="nucleotide sequence ID" value="NZ_JBBYJF010000014.1"/>
</dbReference>
<dbReference type="EMBL" id="LJCQ01000021">
    <property type="protein sequence ID" value="KPV47647.1"/>
    <property type="molecule type" value="Genomic_DNA"/>
</dbReference>
<dbReference type="AlphaFoldDB" id="A0A0P9H0U9"/>
<evidence type="ECO:0000313" key="4">
    <source>
        <dbReference type="Proteomes" id="UP000050515"/>
    </source>
</evidence>
<dbReference type="InterPro" id="IPR051608">
    <property type="entry name" value="RQC_Subunit_NEMF"/>
</dbReference>
<dbReference type="GO" id="GO:0043023">
    <property type="term" value="F:ribosomal large subunit binding"/>
    <property type="evidence" value="ECO:0007669"/>
    <property type="project" value="TreeGrafter"/>
</dbReference>
<gene>
    <name evidence="3" type="ORF">SE19_00225</name>
</gene>
<dbReference type="GO" id="GO:0072344">
    <property type="term" value="P:rescue of stalled ribosome"/>
    <property type="evidence" value="ECO:0007669"/>
    <property type="project" value="TreeGrafter"/>
</dbReference>
<dbReference type="Proteomes" id="UP000050515">
    <property type="component" value="Unassembled WGS sequence"/>
</dbReference>
<dbReference type="NCBIfam" id="NF041120">
    <property type="entry name" value="RqcH_arch"/>
    <property type="match status" value="1"/>
</dbReference>
<dbReference type="GO" id="GO:1990112">
    <property type="term" value="C:RQC complex"/>
    <property type="evidence" value="ECO:0007669"/>
    <property type="project" value="TreeGrafter"/>
</dbReference>
<dbReference type="PANTHER" id="PTHR15239">
    <property type="entry name" value="NUCLEAR EXPORT MEDIATOR FACTOR NEMF"/>
    <property type="match status" value="1"/>
</dbReference>
<reference evidence="3 4" key="1">
    <citation type="submission" date="2015-09" db="EMBL/GenBank/DDBJ databases">
        <title>Draft genome sequence of Acidiplasma aeolicum DSM 18409.</title>
        <authorList>
            <person name="Hemp J."/>
        </authorList>
    </citation>
    <scope>NUCLEOTIDE SEQUENCE [LARGE SCALE GENOMIC DNA]</scope>
    <source>
        <strain evidence="3 4">V</strain>
    </source>
</reference>
<dbReference type="Pfam" id="PF05670">
    <property type="entry name" value="NFACT-R_1"/>
    <property type="match status" value="1"/>
</dbReference>
<feature type="coiled-coil region" evidence="1">
    <location>
        <begin position="370"/>
        <end position="404"/>
    </location>
</feature>
<dbReference type="InterPro" id="IPR008532">
    <property type="entry name" value="NFACT_RNA-bd"/>
</dbReference>
<evidence type="ECO:0000256" key="1">
    <source>
        <dbReference type="SAM" id="Coils"/>
    </source>
</evidence>
<feature type="domain" description="NFACT RNA-binding" evidence="2">
    <location>
        <begin position="418"/>
        <end position="527"/>
    </location>
</feature>
<dbReference type="Pfam" id="PF05833">
    <property type="entry name" value="NFACT_N"/>
    <property type="match status" value="1"/>
</dbReference>
<name>A0A0P9H0U9_9ARCH</name>
<dbReference type="PATRIC" id="fig|507754.4.peg.1521"/>
<organism evidence="3 4">
    <name type="scientific">Acidiplasma aeolicum</name>
    <dbReference type="NCBI Taxonomy" id="507754"/>
    <lineage>
        <taxon>Archaea</taxon>
        <taxon>Methanobacteriati</taxon>
        <taxon>Thermoplasmatota</taxon>
        <taxon>Thermoplasmata</taxon>
        <taxon>Thermoplasmatales</taxon>
        <taxon>Ferroplasmaceae</taxon>
        <taxon>Acidiplasma</taxon>
    </lineage>
</organism>
<dbReference type="Gene3D" id="2.30.310.10">
    <property type="entry name" value="ibrinogen binding protein from staphylococcus aureus domain"/>
    <property type="match status" value="1"/>
</dbReference>
<keyword evidence="1" id="KW-0175">Coiled coil</keyword>
<sequence length="616" mass="71056">MKLKESSLDFYAFINIFRDDIENSFIKKIYQVNSKEFIFQIYRSDVKKRDFFISLTKGISFYSADRPDEASQLAMIFRKQLSEKRITGIEQINFDRVIKITLHTGQEIILELFGGGNLILTENGKIVFAMDQHVYRTRTIKIGEAYVPPSLINPIENFDVFKKIVNESTASLVKTLATRVNLGGEIAEEVLYRLNMDKNLMPHQMDDKILNQVYEEINVILKESLENRAYYYKDEEILSPIILKSLKRNPDDTFENFNDGIVSYLNNYPVEEKNKSSVEKRIESQKKSIEEFKKLMEIYTEFGNKLKMNIPSIEKLIKIVNGKVKNGDLNGFDYGDLKILGINPAKKIFTIDYNNINIDLNYTLSAGNNISNVFNTAKDYKNKIEGAERAIEETKKLIIKEREKVNQKKRPRYWFETYRWFFSSNGNMVLSGKDAKTNEKLVKKHMEDNDIYVHADLYGAPSTVIKNDGIEISEETINEACQFAICMSRAWPAGISSGTAYWVYPNQVSKTPESGEFISKGSWVIRGKRNYVFNLPLELKISLIKYKEYDIPMISPSSTRVESEKWVKIRPGNEKRNNAVEKISKILDVPRDEIEPILPPGGSVIIETSREIKELG</sequence>
<dbReference type="GO" id="GO:0000049">
    <property type="term" value="F:tRNA binding"/>
    <property type="evidence" value="ECO:0007669"/>
    <property type="project" value="TreeGrafter"/>
</dbReference>
<accession>A0A0P9H0U9</accession>
<dbReference type="PANTHER" id="PTHR15239:SF6">
    <property type="entry name" value="RIBOSOME QUALITY CONTROL COMPLEX SUBUNIT NEMF"/>
    <property type="match status" value="1"/>
</dbReference>